<evidence type="ECO:0000313" key="2">
    <source>
        <dbReference type="Proteomes" id="UP001497522"/>
    </source>
</evidence>
<name>A0ABP1BVZ8_9BRYO</name>
<protein>
    <recommendedName>
        <fullName evidence="3">Secreted protein</fullName>
    </recommendedName>
</protein>
<accession>A0ABP1BVZ8</accession>
<evidence type="ECO:0000313" key="1">
    <source>
        <dbReference type="EMBL" id="CAK9880615.1"/>
    </source>
</evidence>
<reference evidence="1" key="1">
    <citation type="submission" date="2024-03" db="EMBL/GenBank/DDBJ databases">
        <authorList>
            <consortium name="ELIXIR-Norway"/>
            <consortium name="Elixir Norway"/>
        </authorList>
    </citation>
    <scope>NUCLEOTIDE SEQUENCE</scope>
</reference>
<organism evidence="1 2">
    <name type="scientific">Sphagnum jensenii</name>
    <dbReference type="NCBI Taxonomy" id="128206"/>
    <lineage>
        <taxon>Eukaryota</taxon>
        <taxon>Viridiplantae</taxon>
        <taxon>Streptophyta</taxon>
        <taxon>Embryophyta</taxon>
        <taxon>Bryophyta</taxon>
        <taxon>Sphagnophytina</taxon>
        <taxon>Sphagnopsida</taxon>
        <taxon>Sphagnales</taxon>
        <taxon>Sphagnaceae</taxon>
        <taxon>Sphagnum</taxon>
    </lineage>
</organism>
<gene>
    <name evidence="1" type="ORF">CSSPJE1EN2_LOCUS22014</name>
</gene>
<keyword evidence="2" id="KW-1185">Reference proteome</keyword>
<proteinExistence type="predicted"/>
<dbReference type="EMBL" id="OZ023709">
    <property type="protein sequence ID" value="CAK9880615.1"/>
    <property type="molecule type" value="Genomic_DNA"/>
</dbReference>
<sequence length="143" mass="16428">MKMKKATATAVAFFVEVRCNAAPQQEEEGDNSCRRLLLPLFLALHKEEEEEGNRSCYRLLHGATAQLHNWKKKAMVVAVAFFVELRCSVAPQLEESNGNCRRLLLCNFLRCTKKKKKKQTLLVELRCNIAYLVQRNSTNKQTK</sequence>
<dbReference type="Proteomes" id="UP001497522">
    <property type="component" value="Chromosome 8"/>
</dbReference>
<evidence type="ECO:0008006" key="3">
    <source>
        <dbReference type="Google" id="ProtNLM"/>
    </source>
</evidence>